<proteinExistence type="predicted"/>
<keyword evidence="1" id="KW-1133">Transmembrane helix</keyword>
<keyword evidence="1" id="KW-0472">Membrane</keyword>
<dbReference type="EMBL" id="CAJHNH020003668">
    <property type="protein sequence ID" value="CAG5129766.1"/>
    <property type="molecule type" value="Genomic_DNA"/>
</dbReference>
<comment type="caution">
    <text evidence="2">The sequence shown here is derived from an EMBL/GenBank/DDBJ whole genome shotgun (WGS) entry which is preliminary data.</text>
</comment>
<feature type="transmembrane region" description="Helical" evidence="1">
    <location>
        <begin position="6"/>
        <end position="29"/>
    </location>
</feature>
<reference evidence="2" key="1">
    <citation type="submission" date="2021-04" db="EMBL/GenBank/DDBJ databases">
        <authorList>
            <consortium name="Molecular Ecology Group"/>
        </authorList>
    </citation>
    <scope>NUCLEOTIDE SEQUENCE</scope>
</reference>
<organism evidence="2 3">
    <name type="scientific">Candidula unifasciata</name>
    <dbReference type="NCBI Taxonomy" id="100452"/>
    <lineage>
        <taxon>Eukaryota</taxon>
        <taxon>Metazoa</taxon>
        <taxon>Spiralia</taxon>
        <taxon>Lophotrochozoa</taxon>
        <taxon>Mollusca</taxon>
        <taxon>Gastropoda</taxon>
        <taxon>Heterobranchia</taxon>
        <taxon>Euthyneura</taxon>
        <taxon>Panpulmonata</taxon>
        <taxon>Eupulmonata</taxon>
        <taxon>Stylommatophora</taxon>
        <taxon>Helicina</taxon>
        <taxon>Helicoidea</taxon>
        <taxon>Geomitridae</taxon>
        <taxon>Candidula</taxon>
    </lineage>
</organism>
<feature type="non-terminal residue" evidence="2">
    <location>
        <position position="1"/>
    </location>
</feature>
<evidence type="ECO:0000313" key="2">
    <source>
        <dbReference type="EMBL" id="CAG5129766.1"/>
    </source>
</evidence>
<keyword evidence="3" id="KW-1185">Reference proteome</keyword>
<protein>
    <submittedName>
        <fullName evidence="2">Uncharacterized protein</fullName>
    </submittedName>
</protein>
<name>A0A8S3ZQV4_9EUPU</name>
<dbReference type="Proteomes" id="UP000678393">
    <property type="component" value="Unassembled WGS sequence"/>
</dbReference>
<keyword evidence="1" id="KW-0812">Transmembrane</keyword>
<evidence type="ECO:0000256" key="1">
    <source>
        <dbReference type="SAM" id="Phobius"/>
    </source>
</evidence>
<sequence length="77" mass="8874">MERSSSLVQTACQGIFITVLTVLSVSWFLNKIKKYFTKSVTEISGVRVADTELDTPDSYRKKQDECRQRMQAEHESK</sequence>
<evidence type="ECO:0000313" key="3">
    <source>
        <dbReference type="Proteomes" id="UP000678393"/>
    </source>
</evidence>
<gene>
    <name evidence="2" type="ORF">CUNI_LOCUS15324</name>
</gene>
<dbReference type="AlphaFoldDB" id="A0A8S3ZQV4"/>
<accession>A0A8S3ZQV4</accession>